<evidence type="ECO:0000256" key="9">
    <source>
        <dbReference type="RuleBase" id="RU363037"/>
    </source>
</evidence>
<evidence type="ECO:0000256" key="8">
    <source>
        <dbReference type="ARBA" id="ARBA00048270"/>
    </source>
</evidence>
<evidence type="ECO:0000256" key="7">
    <source>
        <dbReference type="ARBA" id="ARBA00023146"/>
    </source>
</evidence>
<reference evidence="14" key="1">
    <citation type="journal article" date="2014" name="Proc. Natl. Acad. Sci. U.S.A.">
        <title>Extensive sampling of basidiomycete genomes demonstrates inadequacy of the white-rot/brown-rot paradigm for wood decay fungi.</title>
        <authorList>
            <person name="Riley R."/>
            <person name="Salamov A.A."/>
            <person name="Brown D.W."/>
            <person name="Nagy L.G."/>
            <person name="Floudas D."/>
            <person name="Held B.W."/>
            <person name="Levasseur A."/>
            <person name="Lombard V."/>
            <person name="Morin E."/>
            <person name="Otillar R."/>
            <person name="Lindquist E.A."/>
            <person name="Sun H."/>
            <person name="LaButti K.M."/>
            <person name="Schmutz J."/>
            <person name="Jabbour D."/>
            <person name="Luo H."/>
            <person name="Baker S.E."/>
            <person name="Pisabarro A.G."/>
            <person name="Walton J.D."/>
            <person name="Blanchette R.A."/>
            <person name="Henrissat B."/>
            <person name="Martin F."/>
            <person name="Cullen D."/>
            <person name="Hibbett D.S."/>
            <person name="Grigoriev I.V."/>
        </authorList>
    </citation>
    <scope>NUCLEOTIDE SEQUENCE [LARGE SCALE GENOMIC DNA]</scope>
    <source>
        <strain evidence="14">FD-172 SS1</strain>
    </source>
</reference>
<dbReference type="SUPFAM" id="SSF52374">
    <property type="entry name" value="Nucleotidylyl transferase"/>
    <property type="match status" value="1"/>
</dbReference>
<comment type="similarity">
    <text evidence="1 9">Belongs to the class-I aminoacyl-tRNA synthetase family.</text>
</comment>
<dbReference type="HOGENOM" id="CLU_001882_2_3_1"/>
<dbReference type="InterPro" id="IPR020059">
    <property type="entry name" value="Glu/Gln-tRNA-synth_Ib_codon-bd"/>
</dbReference>
<keyword evidence="6 9" id="KW-0648">Protein biosynthesis</keyword>
<dbReference type="OrthoDB" id="10250478at2759"/>
<dbReference type="AlphaFoldDB" id="A0A067M313"/>
<evidence type="ECO:0000256" key="6">
    <source>
        <dbReference type="ARBA" id="ARBA00022917"/>
    </source>
</evidence>
<evidence type="ECO:0000259" key="11">
    <source>
        <dbReference type="Pfam" id="PF00749"/>
    </source>
</evidence>
<sequence>MVELNLGTAEDAATSPRELGRSSMFEEGFLAHLHKPGENPQTDPRLRDEHLAATGGIVVTRFPPEPNGHLHIGHAKAIAINFGYAKHHGGICYLRYDDTNPETEKTVYNDSILESVRWLGVEPHRVTYASDYFAQLYEFAMELIRRDKAYVCQCDAEDIIIGRGGKRGELGPRTACTHRSRPVEESLHLFRQMQEGTLEQGFATAVLRMKQDLDDPNPQMWDLVAYRFRSKPHPRTGTRWRVYPTYDFAHCLCDTLENITHSLCTSEFITSRQSYEWLCHALDVYTARQYEYGRLLLANTILGKRKMHRVIESGIVTGWDDPRIYSLKALRRRGVPPEAVLEFVQSLGVTTAITSIELARFEEAVRSYLEPRSPRLMVILRPVKVTIENLPCDFIMMVHRPLHPKDPAMGTTSVPLTRTIYIDASDFRTESADGYLRLAPGKTVGLLYVPHPITCISFKTAEDTGEVSHIFCRYEDSGVNPEPEAYIQWVAEHPPSRSPVRVDETRLYNPLFATTEPLGCEDIFEAINENSLEVVRGALLDVGFWDMAQRTFESARENARERISRTNKARARIVAAQRQNGTSASGISGIGELAPPITEEQLIGYECVRFQGLRTAYFALDKDSVGMGMGVRRKEAEVRESGGVNRIVLNQIVPLKQDPAKNDE</sequence>
<dbReference type="PANTHER" id="PTHR43097">
    <property type="entry name" value="GLUTAMINE-TRNA LIGASE"/>
    <property type="match status" value="1"/>
</dbReference>
<evidence type="ECO:0000256" key="4">
    <source>
        <dbReference type="ARBA" id="ARBA00022741"/>
    </source>
</evidence>
<proteinExistence type="inferred from homology"/>
<dbReference type="PRINTS" id="PR00987">
    <property type="entry name" value="TRNASYNTHGLU"/>
</dbReference>
<feature type="domain" description="Glutamyl/glutaminyl-tRNA synthetase class Ib catalytic" evidence="11">
    <location>
        <begin position="58"/>
        <end position="370"/>
    </location>
</feature>
<dbReference type="Gene3D" id="2.40.240.10">
    <property type="entry name" value="Ribosomal Protein L25, Chain P"/>
    <property type="match status" value="2"/>
</dbReference>
<evidence type="ECO:0000256" key="2">
    <source>
        <dbReference type="ARBA" id="ARBA00012836"/>
    </source>
</evidence>
<evidence type="ECO:0000313" key="14">
    <source>
        <dbReference type="Proteomes" id="UP000027195"/>
    </source>
</evidence>
<feature type="region of interest" description="Disordered" evidence="10">
    <location>
        <begin position="1"/>
        <end position="20"/>
    </location>
</feature>
<dbReference type="InParanoid" id="A0A067M313"/>
<dbReference type="GO" id="GO:0006425">
    <property type="term" value="P:glutaminyl-tRNA aminoacylation"/>
    <property type="evidence" value="ECO:0007669"/>
    <property type="project" value="InterPro"/>
</dbReference>
<dbReference type="NCBIfam" id="TIGR00440">
    <property type="entry name" value="glnS"/>
    <property type="match status" value="1"/>
</dbReference>
<dbReference type="PROSITE" id="PS00178">
    <property type="entry name" value="AA_TRNA_LIGASE_I"/>
    <property type="match status" value="1"/>
</dbReference>
<feature type="domain" description="Glutamyl/glutaminyl-tRNA synthetase class Ib anti-codon binding" evidence="12">
    <location>
        <begin position="373"/>
        <end position="475"/>
    </location>
</feature>
<dbReference type="InterPro" id="IPR020058">
    <property type="entry name" value="Glu/Gln-tRNA-synth_Ib_cat-dom"/>
</dbReference>
<keyword evidence="3 9" id="KW-0436">Ligase</keyword>
<evidence type="ECO:0000256" key="3">
    <source>
        <dbReference type="ARBA" id="ARBA00022598"/>
    </source>
</evidence>
<accession>A0A067M313</accession>
<dbReference type="Pfam" id="PF03950">
    <property type="entry name" value="tRNA-synt_1c_C"/>
    <property type="match status" value="1"/>
</dbReference>
<dbReference type="EMBL" id="KL198082">
    <property type="protein sequence ID" value="KDQ09105.1"/>
    <property type="molecule type" value="Genomic_DNA"/>
</dbReference>
<comment type="catalytic activity">
    <reaction evidence="8">
        <text>tRNA(Gln) + L-glutamine + ATP = L-glutaminyl-tRNA(Gln) + AMP + diphosphate</text>
        <dbReference type="Rhea" id="RHEA:20121"/>
        <dbReference type="Rhea" id="RHEA-COMP:9662"/>
        <dbReference type="Rhea" id="RHEA-COMP:9681"/>
        <dbReference type="ChEBI" id="CHEBI:30616"/>
        <dbReference type="ChEBI" id="CHEBI:33019"/>
        <dbReference type="ChEBI" id="CHEBI:58359"/>
        <dbReference type="ChEBI" id="CHEBI:78442"/>
        <dbReference type="ChEBI" id="CHEBI:78521"/>
        <dbReference type="ChEBI" id="CHEBI:456215"/>
        <dbReference type="EC" id="6.1.1.18"/>
    </reaction>
</comment>
<dbReference type="STRING" id="930990.A0A067M313"/>
<dbReference type="FunFam" id="3.40.50.620:FF:000037">
    <property type="entry name" value="Glutamine--tRNA ligase cytoplasmic"/>
    <property type="match status" value="1"/>
</dbReference>
<name>A0A067M313_BOTB1</name>
<evidence type="ECO:0000256" key="10">
    <source>
        <dbReference type="SAM" id="MobiDB-lite"/>
    </source>
</evidence>
<dbReference type="GO" id="GO:0005524">
    <property type="term" value="F:ATP binding"/>
    <property type="evidence" value="ECO:0007669"/>
    <property type="project" value="UniProtKB-KW"/>
</dbReference>
<keyword evidence="14" id="KW-1185">Reference proteome</keyword>
<dbReference type="InterPro" id="IPR011035">
    <property type="entry name" value="Ribosomal_bL25/Gln-tRNA_synth"/>
</dbReference>
<dbReference type="Proteomes" id="UP000027195">
    <property type="component" value="Unassembled WGS sequence"/>
</dbReference>
<evidence type="ECO:0000256" key="1">
    <source>
        <dbReference type="ARBA" id="ARBA00005594"/>
    </source>
</evidence>
<dbReference type="PANTHER" id="PTHR43097:SF4">
    <property type="entry name" value="GLUTAMINE--TRNA LIGASE"/>
    <property type="match status" value="1"/>
</dbReference>
<keyword evidence="7 9" id="KW-0030">Aminoacyl-tRNA synthetase</keyword>
<keyword evidence="5 9" id="KW-0067">ATP-binding</keyword>
<dbReference type="InterPro" id="IPR001412">
    <property type="entry name" value="aa-tRNA-synth_I_CS"/>
</dbReference>
<dbReference type="FunFam" id="2.40.240.10:FF:000007">
    <property type="entry name" value="Glutamine--tRNA ligase"/>
    <property type="match status" value="1"/>
</dbReference>
<dbReference type="GO" id="GO:0005829">
    <property type="term" value="C:cytosol"/>
    <property type="evidence" value="ECO:0007669"/>
    <property type="project" value="TreeGrafter"/>
</dbReference>
<dbReference type="InterPro" id="IPR000924">
    <property type="entry name" value="Glu/Gln-tRNA-synth"/>
</dbReference>
<dbReference type="GO" id="GO:0004819">
    <property type="term" value="F:glutamine-tRNA ligase activity"/>
    <property type="evidence" value="ECO:0007669"/>
    <property type="project" value="UniProtKB-EC"/>
</dbReference>
<dbReference type="InterPro" id="IPR004514">
    <property type="entry name" value="Gln-tRNA-synth"/>
</dbReference>
<dbReference type="Gene3D" id="3.40.50.620">
    <property type="entry name" value="HUPs"/>
    <property type="match status" value="1"/>
</dbReference>
<dbReference type="InterPro" id="IPR050132">
    <property type="entry name" value="Gln/Glu-tRNA_Ligase"/>
</dbReference>
<protein>
    <recommendedName>
        <fullName evidence="2">glutamine--tRNA ligase</fullName>
        <ecNumber evidence="2">6.1.1.18</ecNumber>
    </recommendedName>
</protein>
<gene>
    <name evidence="13" type="ORF">BOTBODRAFT_37347</name>
</gene>
<dbReference type="InterPro" id="IPR020056">
    <property type="entry name" value="Rbsml_bL25/Gln-tRNA_synth_N"/>
</dbReference>
<dbReference type="EC" id="6.1.1.18" evidence="2"/>
<dbReference type="Pfam" id="PF00749">
    <property type="entry name" value="tRNA-synt_1c"/>
    <property type="match status" value="1"/>
</dbReference>
<evidence type="ECO:0000313" key="13">
    <source>
        <dbReference type="EMBL" id="KDQ09105.1"/>
    </source>
</evidence>
<dbReference type="SUPFAM" id="SSF50715">
    <property type="entry name" value="Ribosomal protein L25-like"/>
    <property type="match status" value="1"/>
</dbReference>
<dbReference type="InterPro" id="IPR014729">
    <property type="entry name" value="Rossmann-like_a/b/a_fold"/>
</dbReference>
<evidence type="ECO:0000256" key="5">
    <source>
        <dbReference type="ARBA" id="ARBA00022840"/>
    </source>
</evidence>
<organism evidence="13 14">
    <name type="scientific">Botryobasidium botryosum (strain FD-172 SS1)</name>
    <dbReference type="NCBI Taxonomy" id="930990"/>
    <lineage>
        <taxon>Eukaryota</taxon>
        <taxon>Fungi</taxon>
        <taxon>Dikarya</taxon>
        <taxon>Basidiomycota</taxon>
        <taxon>Agaricomycotina</taxon>
        <taxon>Agaricomycetes</taxon>
        <taxon>Cantharellales</taxon>
        <taxon>Botryobasidiaceae</taxon>
        <taxon>Botryobasidium</taxon>
    </lineage>
</organism>
<keyword evidence="4 9" id="KW-0547">Nucleotide-binding</keyword>
<evidence type="ECO:0000259" key="12">
    <source>
        <dbReference type="Pfam" id="PF03950"/>
    </source>
</evidence>